<protein>
    <submittedName>
        <fullName evidence="1">Uncharacterized protein</fullName>
    </submittedName>
</protein>
<gene>
    <name evidence="1" type="ORF">MNBD_GAMMA21-2115</name>
</gene>
<dbReference type="EMBL" id="UOFR01000009">
    <property type="protein sequence ID" value="VAW91124.1"/>
    <property type="molecule type" value="Genomic_DNA"/>
</dbReference>
<dbReference type="Gene3D" id="2.60.120.200">
    <property type="match status" value="1"/>
</dbReference>
<reference evidence="1" key="1">
    <citation type="submission" date="2018-06" db="EMBL/GenBank/DDBJ databases">
        <authorList>
            <person name="Zhirakovskaya E."/>
        </authorList>
    </citation>
    <scope>NUCLEOTIDE SEQUENCE</scope>
</reference>
<name>A0A3B1ABK3_9ZZZZ</name>
<dbReference type="InterPro" id="IPR025975">
    <property type="entry name" value="Polysacc_lyase"/>
</dbReference>
<dbReference type="Pfam" id="PF14099">
    <property type="entry name" value="Polysacc_lyase"/>
    <property type="match status" value="1"/>
</dbReference>
<organism evidence="1">
    <name type="scientific">hydrothermal vent metagenome</name>
    <dbReference type="NCBI Taxonomy" id="652676"/>
    <lineage>
        <taxon>unclassified sequences</taxon>
        <taxon>metagenomes</taxon>
        <taxon>ecological metagenomes</taxon>
    </lineage>
</organism>
<sequence length="350" mass="39837">MEKTSTFKLLLFCTYFICYLILPGLGVENLSAAPARPVNGGERCETEVAEADEDILVVKNQRYKLMSSAIYKCRKGKWVFDKTMKRAPVKHIDVRKTSRGCEVHNTKTGQKKIDGVSNFASGFEVPSFLGLFKNEGWSIVTVLSPKADSVKKYMKLNRKIMSGGKFLDNRLDLEEKNIHSGKKSLRLFAVKPSFLMVTSKSLIEKKGLCFGKGDHIWFSGWYYFKKGMPSTIVDIEDRLLISGPGIRLFIRNKKYASMELKFAHKPQFNQKKVEIPRQQWVHIRLHLVLSNHEDGVIEMWQDDKKILSTTGQTLPMNGSVYNALQIGITATSMKTELLVDDVMISDKPLW</sequence>
<accession>A0A3B1ABK3</accession>
<evidence type="ECO:0000313" key="1">
    <source>
        <dbReference type="EMBL" id="VAW91124.1"/>
    </source>
</evidence>
<dbReference type="AlphaFoldDB" id="A0A3B1ABK3"/>
<proteinExistence type="predicted"/>